<accession>A0A1J8P6F9</accession>
<evidence type="ECO:0000313" key="2">
    <source>
        <dbReference type="EMBL" id="OJA03499.1"/>
    </source>
</evidence>
<dbReference type="Proteomes" id="UP000182798">
    <property type="component" value="Unassembled WGS sequence"/>
</dbReference>
<dbReference type="GO" id="GO:0016887">
    <property type="term" value="F:ATP hydrolysis activity"/>
    <property type="evidence" value="ECO:0007669"/>
    <property type="project" value="InterPro"/>
</dbReference>
<reference evidence="3" key="1">
    <citation type="submission" date="2016-09" db="EMBL/GenBank/DDBJ databases">
        <title>Genome Sequence of Bathymodiolus thermophilus sulfur-oxidizing gill endosymbiont.</title>
        <authorList>
            <person name="Ponnudurai R."/>
            <person name="Kleiner M."/>
            <person name="Sayavedra L."/>
            <person name="Thuermer A."/>
            <person name="Felbeck H."/>
            <person name="Schlueter R."/>
            <person name="Schweder T."/>
            <person name="Markert S."/>
        </authorList>
    </citation>
    <scope>NUCLEOTIDE SEQUENCE [LARGE SCALE GENOMIC DNA]</scope>
    <source>
        <strain evidence="3">BAT/CrabSpa'14</strain>
    </source>
</reference>
<dbReference type="PANTHER" id="PTHR37291:SF1">
    <property type="entry name" value="TYPE IV METHYL-DIRECTED RESTRICTION ENZYME ECOKMCRB SUBUNIT"/>
    <property type="match status" value="1"/>
</dbReference>
<sequence length="366" mass="42743">MEIEFYPTNESEFKQECVKSKKLYWIIYKDDRIFYHYQTTTQGNFNSPLRSYLKTCTKDGVKITNIQGVTKIRAFASNEFLQDAGKVLEKILFANEFYFSEIVPLLKKFNEYDIDSDKVEEVIDFMQNNTRLQEVLDKFESEKKFIELLATIISISDAKAPDKEKYTPYKKDKRTIGSGLNQPQWMKGFLKYKLNQDNAKGVIKNLVNYIENPSKNINILSLDHRNKISQQLLRKNYEENNFFDKLKDYFESENIYFNTDFEGNKTVFMATVLYGSLKGKWHSVDTNILTKEGMGETKLLKYKKQIILQGSPGTGKTRKAIEIAKEMAPDNYKLIQFHPAYTYEDFVRGIVAETDDNGNISYEVKN</sequence>
<dbReference type="InterPro" id="IPR011704">
    <property type="entry name" value="ATPase_dyneun-rel_AAA"/>
</dbReference>
<dbReference type="InterPro" id="IPR052934">
    <property type="entry name" value="Methyl-DNA_Rec/Restrict_Enz"/>
</dbReference>
<dbReference type="EMBL" id="MIQH01000561">
    <property type="protein sequence ID" value="OJA03499.1"/>
    <property type="molecule type" value="Genomic_DNA"/>
</dbReference>
<dbReference type="PANTHER" id="PTHR37291">
    <property type="entry name" value="5-METHYLCYTOSINE-SPECIFIC RESTRICTION ENZYME B"/>
    <property type="match status" value="1"/>
</dbReference>
<dbReference type="SUPFAM" id="SSF52540">
    <property type="entry name" value="P-loop containing nucleoside triphosphate hydrolases"/>
    <property type="match status" value="1"/>
</dbReference>
<dbReference type="Gene3D" id="3.40.50.300">
    <property type="entry name" value="P-loop containing nucleotide triphosphate hydrolases"/>
    <property type="match status" value="1"/>
</dbReference>
<feature type="non-terminal residue" evidence="2">
    <location>
        <position position="366"/>
    </location>
</feature>
<evidence type="ECO:0000259" key="1">
    <source>
        <dbReference type="Pfam" id="PF07728"/>
    </source>
</evidence>
<dbReference type="InterPro" id="IPR027417">
    <property type="entry name" value="P-loop_NTPase"/>
</dbReference>
<organism evidence="2 3">
    <name type="scientific">Bathymodiolus thermophilus thioautotrophic gill symbiont</name>
    <dbReference type="NCBI Taxonomy" id="2360"/>
    <lineage>
        <taxon>Bacteria</taxon>
        <taxon>Pseudomonadati</taxon>
        <taxon>Pseudomonadota</taxon>
        <taxon>Gammaproteobacteria</taxon>
        <taxon>sulfur-oxidizing symbionts</taxon>
    </lineage>
</organism>
<feature type="domain" description="ATPase dynein-related AAA" evidence="1">
    <location>
        <begin position="306"/>
        <end position="353"/>
    </location>
</feature>
<gene>
    <name evidence="2" type="ORF">BGC33_04260</name>
</gene>
<name>A0A1J8P6F9_9GAMM</name>
<dbReference type="Pfam" id="PF07728">
    <property type="entry name" value="AAA_5"/>
    <property type="match status" value="1"/>
</dbReference>
<proteinExistence type="predicted"/>
<protein>
    <recommendedName>
        <fullName evidence="1">ATPase dynein-related AAA domain-containing protein</fullName>
    </recommendedName>
</protein>
<comment type="caution">
    <text evidence="2">The sequence shown here is derived from an EMBL/GenBank/DDBJ whole genome shotgun (WGS) entry which is preliminary data.</text>
</comment>
<evidence type="ECO:0000313" key="3">
    <source>
        <dbReference type="Proteomes" id="UP000182798"/>
    </source>
</evidence>
<dbReference type="GO" id="GO:0005524">
    <property type="term" value="F:ATP binding"/>
    <property type="evidence" value="ECO:0007669"/>
    <property type="project" value="InterPro"/>
</dbReference>
<dbReference type="RefSeq" id="WP_241832132.1">
    <property type="nucleotide sequence ID" value="NZ_MIQH01000561.1"/>
</dbReference>
<dbReference type="AlphaFoldDB" id="A0A1J8P6F9"/>